<gene>
    <name evidence="2" type="ORF">GFN93_15140</name>
</gene>
<keyword evidence="1" id="KW-0732">Signal</keyword>
<feature type="chain" id="PRO_5026688325" evidence="1">
    <location>
        <begin position="24"/>
        <end position="224"/>
    </location>
</feature>
<reference evidence="2 3" key="1">
    <citation type="submission" date="2019-10" db="EMBL/GenBank/DDBJ databases">
        <title>Alcanivorax sp.PA15-N-34 draft genome sequence.</title>
        <authorList>
            <person name="Liao X."/>
            <person name="Shao Z."/>
        </authorList>
    </citation>
    <scope>NUCLEOTIDE SEQUENCE [LARGE SCALE GENOMIC DNA]</scope>
    <source>
        <strain evidence="2 3">PA15-N-34</strain>
    </source>
</reference>
<dbReference type="Proteomes" id="UP000469421">
    <property type="component" value="Unassembled WGS sequence"/>
</dbReference>
<dbReference type="AlphaFoldDB" id="A0A6N7LVW8"/>
<sequence>MVGFCKNLMLLLACLSVSSWSYAESYKIMRGHNFNLFHPDGYEVCEAVVRALEKLPPGLDPLCSLPDEGNEIQNLEWQAVDFSDDEGFWMGLLLKNNMKPSQGDSDLLVKEFKKGVSGGANIVSVDIEIEGESDPVKLYKYSFRDCKPGNYIKARDGGGRVYPAYRISGLEPYDFESFSGRAIDFFKYGNDYYTYTIGSNRVIVKSIVVSRDKFLDVQVCNLQK</sequence>
<protein>
    <submittedName>
        <fullName evidence="2">Uncharacterized protein</fullName>
    </submittedName>
</protein>
<accession>A0A6N7LVW8</accession>
<proteinExistence type="predicted"/>
<feature type="signal peptide" evidence="1">
    <location>
        <begin position="1"/>
        <end position="23"/>
    </location>
</feature>
<evidence type="ECO:0000256" key="1">
    <source>
        <dbReference type="SAM" id="SignalP"/>
    </source>
</evidence>
<dbReference type="RefSeq" id="WP_153502160.1">
    <property type="nucleotide sequence ID" value="NZ_WIRE01000002.1"/>
</dbReference>
<comment type="caution">
    <text evidence="2">The sequence shown here is derived from an EMBL/GenBank/DDBJ whole genome shotgun (WGS) entry which is preliminary data.</text>
</comment>
<evidence type="ECO:0000313" key="3">
    <source>
        <dbReference type="Proteomes" id="UP000469421"/>
    </source>
</evidence>
<keyword evidence="3" id="KW-1185">Reference proteome</keyword>
<name>A0A6N7LVW8_9GAMM</name>
<organism evidence="2 3">
    <name type="scientific">Alcanivorax sediminis</name>
    <dbReference type="NCBI Taxonomy" id="2663008"/>
    <lineage>
        <taxon>Bacteria</taxon>
        <taxon>Pseudomonadati</taxon>
        <taxon>Pseudomonadota</taxon>
        <taxon>Gammaproteobacteria</taxon>
        <taxon>Oceanospirillales</taxon>
        <taxon>Alcanivoracaceae</taxon>
        <taxon>Alcanivorax</taxon>
    </lineage>
</organism>
<dbReference type="EMBL" id="WIRE01000002">
    <property type="protein sequence ID" value="MQX54587.1"/>
    <property type="molecule type" value="Genomic_DNA"/>
</dbReference>
<evidence type="ECO:0000313" key="2">
    <source>
        <dbReference type="EMBL" id="MQX54587.1"/>
    </source>
</evidence>